<gene>
    <name evidence="11" type="ORF">CSSPTR1EN2_LOCUS7689</name>
</gene>
<organism evidence="11 12">
    <name type="scientific">Sphagnum troendelagicum</name>
    <dbReference type="NCBI Taxonomy" id="128251"/>
    <lineage>
        <taxon>Eukaryota</taxon>
        <taxon>Viridiplantae</taxon>
        <taxon>Streptophyta</taxon>
        <taxon>Embryophyta</taxon>
        <taxon>Bryophyta</taxon>
        <taxon>Sphagnophytina</taxon>
        <taxon>Sphagnopsida</taxon>
        <taxon>Sphagnales</taxon>
        <taxon>Sphagnaceae</taxon>
        <taxon>Sphagnum</taxon>
    </lineage>
</organism>
<feature type="region of interest" description="Disordered" evidence="8">
    <location>
        <begin position="639"/>
        <end position="671"/>
    </location>
</feature>
<evidence type="ECO:0000256" key="2">
    <source>
        <dbReference type="ARBA" id="ARBA00022598"/>
    </source>
</evidence>
<keyword evidence="12" id="KW-1185">Reference proteome</keyword>
<dbReference type="HAMAP" id="MF_01228">
    <property type="entry name" value="Met_tRNA_synth_type2"/>
    <property type="match status" value="1"/>
</dbReference>
<dbReference type="Gene3D" id="2.170.220.10">
    <property type="match status" value="1"/>
</dbReference>
<name>A0ABP0TU32_9BRYO</name>
<dbReference type="CDD" id="cd07957">
    <property type="entry name" value="Anticodon_Ia_Met"/>
    <property type="match status" value="1"/>
</dbReference>
<keyword evidence="3 7" id="KW-0547">Nucleotide-binding</keyword>
<dbReference type="InterPro" id="IPR023457">
    <property type="entry name" value="Met-tRNA_synth_2"/>
</dbReference>
<feature type="domain" description="Methionyl-tRNA synthetase anticodon-binding" evidence="10">
    <location>
        <begin position="504"/>
        <end position="640"/>
    </location>
</feature>
<dbReference type="Proteomes" id="UP001497512">
    <property type="component" value="Chromosome 14"/>
</dbReference>
<sequence>MALLLRSLQCASSPGAMSVSRSAAFLRLAKPEGAAMGICTHQDFSAMSSCSFYSSLAFGALHSSSSSSSRDNSRGGVVSKKKKAVLRPCSSYRVVVRGAASSSADVAGECGDSGGREEHEPRKMFTVTTPLYYANAAPHMGSAYPTIAADALARFQRLQGREVFFITGTDEHGEKIALSAATKGRAPKEHCDLVAAEYQALWNDLSIAYDRFVRTTEANHENLVSEFYNRVEANGDIYQAKYEGHYCINCEEYKDEKELIEDHCCPIHRKTCELRKEDNYFFALSKYQQPLEELLSLNPNFVRPSFRMNEVQGWVKEGLRDFSISRAAVEWGIPVPSDPKQTIYVWFDALLGYVSALLGDGKEPNIANAIQKGWPASVHIIGKDILRFHAVYWPAMLMSAGLPLPEAVFGHGFLTKDGLKMGKSLGNTIEPRDLLSRFGVDAVRYYFLKEIEFGKDGDFSEERFINIVNANLANTIGNLLNRTLGLLKKNCNATVLFDSASIPENNSLRKVTTESVERAREGYSQLDFSSSCDVILNIASAGNVYMNDRTPWSLFKQGGLASNEASQDLTAVLEAVRILAVALSPVIPELCSRIYSQLGYSKADFESLSWVDTQWGGLRAGQVMANAQPIFKKLEELEPQESNTESMKGSGKSVDHQFKQKSAPVTASIEL</sequence>
<dbReference type="PANTHER" id="PTHR43326:SF1">
    <property type="entry name" value="METHIONINE--TRNA LIGASE, MITOCHONDRIAL"/>
    <property type="match status" value="1"/>
</dbReference>
<evidence type="ECO:0000256" key="3">
    <source>
        <dbReference type="ARBA" id="ARBA00022741"/>
    </source>
</evidence>
<dbReference type="EC" id="6.1.1.10" evidence="1"/>
<dbReference type="Gene3D" id="3.40.50.620">
    <property type="entry name" value="HUPs"/>
    <property type="match status" value="1"/>
</dbReference>
<evidence type="ECO:0000313" key="11">
    <source>
        <dbReference type="EMBL" id="CAK9205044.1"/>
    </source>
</evidence>
<evidence type="ECO:0000256" key="5">
    <source>
        <dbReference type="ARBA" id="ARBA00022917"/>
    </source>
</evidence>
<dbReference type="InterPro" id="IPR014729">
    <property type="entry name" value="Rossmann-like_a/b/a_fold"/>
</dbReference>
<evidence type="ECO:0000256" key="8">
    <source>
        <dbReference type="SAM" id="MobiDB-lite"/>
    </source>
</evidence>
<dbReference type="Pfam" id="PF19303">
    <property type="entry name" value="Anticodon_3"/>
    <property type="match status" value="1"/>
</dbReference>
<dbReference type="InterPro" id="IPR014758">
    <property type="entry name" value="Met-tRNA_synth"/>
</dbReference>
<proteinExistence type="inferred from homology"/>
<keyword evidence="6 7" id="KW-0030">Aminoacyl-tRNA synthetase</keyword>
<evidence type="ECO:0000259" key="9">
    <source>
        <dbReference type="Pfam" id="PF09334"/>
    </source>
</evidence>
<dbReference type="CDD" id="cd00814">
    <property type="entry name" value="MetRS_core"/>
    <property type="match status" value="1"/>
</dbReference>
<evidence type="ECO:0000259" key="10">
    <source>
        <dbReference type="Pfam" id="PF19303"/>
    </source>
</evidence>
<dbReference type="NCBIfam" id="TIGR00398">
    <property type="entry name" value="metG"/>
    <property type="match status" value="1"/>
</dbReference>
<accession>A0ABP0TU32</accession>
<protein>
    <recommendedName>
        <fullName evidence="1">methionine--tRNA ligase</fullName>
        <ecNumber evidence="1">6.1.1.10</ecNumber>
    </recommendedName>
</protein>
<keyword evidence="2 7" id="KW-0436">Ligase</keyword>
<dbReference type="SUPFAM" id="SSF52374">
    <property type="entry name" value="Nucleotidylyl transferase"/>
    <property type="match status" value="1"/>
</dbReference>
<dbReference type="PANTHER" id="PTHR43326">
    <property type="entry name" value="METHIONYL-TRNA SYNTHETASE"/>
    <property type="match status" value="1"/>
</dbReference>
<dbReference type="InterPro" id="IPR041872">
    <property type="entry name" value="Anticodon_Met"/>
</dbReference>
<dbReference type="InterPro" id="IPR033911">
    <property type="entry name" value="MetRS_core"/>
</dbReference>
<dbReference type="InterPro" id="IPR015413">
    <property type="entry name" value="Methionyl/Leucyl_tRNA_Synth"/>
</dbReference>
<keyword evidence="5 7" id="KW-0648">Protein biosynthesis</keyword>
<dbReference type="SUPFAM" id="SSF47323">
    <property type="entry name" value="Anticodon-binding domain of a subclass of class I aminoacyl-tRNA synthetases"/>
    <property type="match status" value="1"/>
</dbReference>
<dbReference type="NCBIfam" id="NF008900">
    <property type="entry name" value="PRK12267.1"/>
    <property type="match status" value="1"/>
</dbReference>
<reference evidence="11" key="1">
    <citation type="submission" date="2024-02" db="EMBL/GenBank/DDBJ databases">
        <authorList>
            <consortium name="ELIXIR-Norway"/>
            <consortium name="Elixir Norway"/>
        </authorList>
    </citation>
    <scope>NUCLEOTIDE SEQUENCE</scope>
</reference>
<evidence type="ECO:0000256" key="1">
    <source>
        <dbReference type="ARBA" id="ARBA00012838"/>
    </source>
</evidence>
<dbReference type="Gene3D" id="1.10.730.10">
    <property type="entry name" value="Isoleucyl-tRNA Synthetase, Domain 1"/>
    <property type="match status" value="1"/>
</dbReference>
<evidence type="ECO:0000256" key="4">
    <source>
        <dbReference type="ARBA" id="ARBA00022840"/>
    </source>
</evidence>
<comment type="similarity">
    <text evidence="7">Belongs to the class-I aminoacyl-tRNA synthetase family.</text>
</comment>
<dbReference type="PRINTS" id="PR01041">
    <property type="entry name" value="TRNASYNTHMET"/>
</dbReference>
<dbReference type="Pfam" id="PF09334">
    <property type="entry name" value="tRNA-synt_1g"/>
    <property type="match status" value="1"/>
</dbReference>
<feature type="domain" description="Methionyl/Leucyl tRNA synthetase" evidence="9">
    <location>
        <begin position="257"/>
        <end position="484"/>
    </location>
</feature>
<evidence type="ECO:0000313" key="12">
    <source>
        <dbReference type="Proteomes" id="UP001497512"/>
    </source>
</evidence>
<keyword evidence="4 7" id="KW-0067">ATP-binding</keyword>
<dbReference type="InterPro" id="IPR009080">
    <property type="entry name" value="tRNAsynth_Ia_anticodon-bd"/>
</dbReference>
<evidence type="ECO:0000256" key="7">
    <source>
        <dbReference type="RuleBase" id="RU363039"/>
    </source>
</evidence>
<evidence type="ECO:0000256" key="6">
    <source>
        <dbReference type="ARBA" id="ARBA00023146"/>
    </source>
</evidence>
<dbReference type="EMBL" id="OZ019906">
    <property type="protein sequence ID" value="CAK9205044.1"/>
    <property type="molecule type" value="Genomic_DNA"/>
</dbReference>